<evidence type="ECO:0000259" key="1">
    <source>
        <dbReference type="SMART" id="SM00984"/>
    </source>
</evidence>
<protein>
    <submittedName>
        <fullName evidence="2">UDP-glucose/GDP-mannose dehydrogenase</fullName>
    </submittedName>
</protein>
<organism evidence="2 3">
    <name type="scientific">Candidatus Parvarchaeum acidiphilum ARMAN-4</name>
    <dbReference type="NCBI Taxonomy" id="662760"/>
    <lineage>
        <taxon>Archaea</taxon>
        <taxon>Candidatus Parvarchaeota</taxon>
        <taxon>Candidatus Parvarchaeum</taxon>
    </lineage>
</organism>
<dbReference type="SMART" id="SM00984">
    <property type="entry name" value="UDPG_MGDP_dh_C"/>
    <property type="match status" value="1"/>
</dbReference>
<dbReference type="Gene3D" id="3.40.50.720">
    <property type="entry name" value="NAD(P)-binding Rossmann-like Domain"/>
    <property type="match status" value="1"/>
</dbReference>
<gene>
    <name evidence="2" type="ORF">BJBARM4_0207</name>
</gene>
<dbReference type="AlphaFoldDB" id="D2EEQ4"/>
<dbReference type="PANTHER" id="PTHR43750">
    <property type="entry name" value="UDP-GLUCOSE 6-DEHYDROGENASE TUAD"/>
    <property type="match status" value="1"/>
</dbReference>
<dbReference type="GO" id="GO:0016616">
    <property type="term" value="F:oxidoreductase activity, acting on the CH-OH group of donors, NAD or NADP as acceptor"/>
    <property type="evidence" value="ECO:0007669"/>
    <property type="project" value="InterPro"/>
</dbReference>
<feature type="domain" description="UDP-glucose/GDP-mannose dehydrogenase C-terminal" evidence="1">
    <location>
        <begin position="15"/>
        <end position="105"/>
    </location>
</feature>
<proteinExistence type="predicted"/>
<name>D2EEQ4_PARA4</name>
<dbReference type="PANTHER" id="PTHR43750:SF3">
    <property type="entry name" value="UDP-GLUCOSE 6-DEHYDROGENASE TUAD"/>
    <property type="match status" value="1"/>
</dbReference>
<dbReference type="InterPro" id="IPR036220">
    <property type="entry name" value="UDP-Glc/GDP-Man_DH_C_sf"/>
</dbReference>
<evidence type="ECO:0000313" key="3">
    <source>
        <dbReference type="Proteomes" id="UP000009375"/>
    </source>
</evidence>
<accession>D2EEQ4</accession>
<evidence type="ECO:0000313" key="2">
    <source>
        <dbReference type="EMBL" id="EEZ93115.1"/>
    </source>
</evidence>
<sequence>MEDKFKDVETTTKIGVLGLTFKANTDDTRESQSIKLVESLLSKGFKVNAYDPMAKVKLDNINLFSSSEECIDNSDAIVIATEWPEFKDLNIKNKFVIDMRRMLSLNSDPNLKIVGYYG</sequence>
<dbReference type="InterPro" id="IPR014027">
    <property type="entry name" value="UDP-Glc/GDP-Man_DH_C"/>
</dbReference>
<reference evidence="2 3" key="1">
    <citation type="journal article" date="2010" name="Proc. Natl. Acad. Sci. U.S.A.">
        <title>Enigmatic, ultrasmall, uncultivated Archaea.</title>
        <authorList>
            <person name="Baker B.J."/>
            <person name="Comolli L.R."/>
            <person name="Dick G.J."/>
            <person name="Hauser L.J."/>
            <person name="Hyatt D."/>
            <person name="Dill B.D."/>
            <person name="Land M.L."/>
            <person name="Verberkmoes N.C."/>
            <person name="Hettich R.L."/>
            <person name="Banfield J.F."/>
        </authorList>
    </citation>
    <scope>NUCLEOTIDE SEQUENCE [LARGE SCALE GENOMIC DNA]</scope>
</reference>
<dbReference type="Proteomes" id="UP000009375">
    <property type="component" value="Unassembled WGS sequence"/>
</dbReference>
<dbReference type="EMBL" id="GG730041">
    <property type="protein sequence ID" value="EEZ93115.1"/>
    <property type="molecule type" value="Genomic_DNA"/>
</dbReference>
<dbReference type="Pfam" id="PF03720">
    <property type="entry name" value="UDPG_MGDP_dh_C"/>
    <property type="match status" value="1"/>
</dbReference>
<dbReference type="GO" id="GO:0051287">
    <property type="term" value="F:NAD binding"/>
    <property type="evidence" value="ECO:0007669"/>
    <property type="project" value="InterPro"/>
</dbReference>
<dbReference type="SUPFAM" id="SSF52413">
    <property type="entry name" value="UDP-glucose/GDP-mannose dehydrogenase C-terminal domain"/>
    <property type="match status" value="1"/>
</dbReference>